<reference evidence="1 2" key="1">
    <citation type="journal article" date="2017" name="Curr. Biol.">
        <title>Genome architecture and evolution of a unichromosomal asexual nematode.</title>
        <authorList>
            <person name="Fradin H."/>
            <person name="Zegar C."/>
            <person name="Gutwein M."/>
            <person name="Lucas J."/>
            <person name="Kovtun M."/>
            <person name="Corcoran D."/>
            <person name="Baugh L.R."/>
            <person name="Kiontke K."/>
            <person name="Gunsalus K."/>
            <person name="Fitch D.H."/>
            <person name="Piano F."/>
        </authorList>
    </citation>
    <scope>NUCLEOTIDE SEQUENCE [LARGE SCALE GENOMIC DNA]</scope>
    <source>
        <strain evidence="1">PF1309</strain>
    </source>
</reference>
<dbReference type="AlphaFoldDB" id="A0A2A2JZ63"/>
<dbReference type="EMBL" id="LIAE01010016">
    <property type="protein sequence ID" value="PAV66944.1"/>
    <property type="molecule type" value="Genomic_DNA"/>
</dbReference>
<evidence type="ECO:0000313" key="2">
    <source>
        <dbReference type="Proteomes" id="UP000218231"/>
    </source>
</evidence>
<sequence length="116" mass="12381">MAHRFGGHIGVRIGPIAGRKQTLLAEPAIAAADRERHDDTVADLEVGYLGPERHDLAHVLVAEDIAGFHGGLVAIQQVKVRPADRAGGYFDDRIARVLDLGIRNGVDADIAFTVPA</sequence>
<gene>
    <name evidence="1" type="ORF">WR25_15811</name>
</gene>
<accession>A0A2A2JZ63</accession>
<name>A0A2A2JZ63_9BILA</name>
<protein>
    <submittedName>
        <fullName evidence="1">Uncharacterized protein</fullName>
    </submittedName>
</protein>
<keyword evidence="2" id="KW-1185">Reference proteome</keyword>
<comment type="caution">
    <text evidence="1">The sequence shown here is derived from an EMBL/GenBank/DDBJ whole genome shotgun (WGS) entry which is preliminary data.</text>
</comment>
<organism evidence="1 2">
    <name type="scientific">Diploscapter pachys</name>
    <dbReference type="NCBI Taxonomy" id="2018661"/>
    <lineage>
        <taxon>Eukaryota</taxon>
        <taxon>Metazoa</taxon>
        <taxon>Ecdysozoa</taxon>
        <taxon>Nematoda</taxon>
        <taxon>Chromadorea</taxon>
        <taxon>Rhabditida</taxon>
        <taxon>Rhabditina</taxon>
        <taxon>Rhabditomorpha</taxon>
        <taxon>Rhabditoidea</taxon>
        <taxon>Rhabditidae</taxon>
        <taxon>Diploscapter</taxon>
    </lineage>
</organism>
<proteinExistence type="predicted"/>
<evidence type="ECO:0000313" key="1">
    <source>
        <dbReference type="EMBL" id="PAV66944.1"/>
    </source>
</evidence>
<dbReference type="Proteomes" id="UP000218231">
    <property type="component" value="Unassembled WGS sequence"/>
</dbReference>